<protein>
    <recommendedName>
        <fullName evidence="1">RNA-directed DNA polymerase</fullName>
        <ecNumber evidence="1">2.7.7.49</ecNumber>
    </recommendedName>
</protein>
<dbReference type="EMBL" id="JASPKY010000190">
    <property type="protein sequence ID" value="KAK9722235.1"/>
    <property type="molecule type" value="Genomic_DNA"/>
</dbReference>
<dbReference type="AlphaFoldDB" id="A0AAW1KRJ2"/>
<dbReference type="Pfam" id="PF00665">
    <property type="entry name" value="rve"/>
    <property type="match status" value="1"/>
</dbReference>
<proteinExistence type="predicted"/>
<sequence>MEVLTRHPDKRTKEDNKIGEHYEIEDGRLYRMENGVKCWVVPKRMRWRILKLCHDELGHPAMNKTIDKVKQPYWFPGIRRYVRGYISACIECLYYKCPGGNRPGKLNSIAKVGIPYHTIHVDHLGPFVRSKGRYSYVTVAVDGFTKHTHLKAAKNTTAREVVKFMDEICDIFGPPQRIITDRGTAYTSTVFRKFCLQRKIIHVLNASAAPRANGQVERLNCFVTSALATLTKEPEGRDWDRQIGRLQYGINNTYHKAIKTTPFRLLMNYEPRNYEGNPLEDETREQKDAIIMNHCSRSKKKRWGSWKETKVRVHKKEAAQMIKRILSIDREEKEEETYQVH</sequence>
<dbReference type="GO" id="GO:0015074">
    <property type="term" value="P:DNA integration"/>
    <property type="evidence" value="ECO:0007669"/>
    <property type="project" value="InterPro"/>
</dbReference>
<gene>
    <name evidence="3" type="ORF">QE152_g19785</name>
</gene>
<keyword evidence="4" id="KW-1185">Reference proteome</keyword>
<dbReference type="SUPFAM" id="SSF53098">
    <property type="entry name" value="Ribonuclease H-like"/>
    <property type="match status" value="1"/>
</dbReference>
<dbReference type="GO" id="GO:0003676">
    <property type="term" value="F:nucleic acid binding"/>
    <property type="evidence" value="ECO:0007669"/>
    <property type="project" value="InterPro"/>
</dbReference>
<dbReference type="InterPro" id="IPR012337">
    <property type="entry name" value="RNaseH-like_sf"/>
</dbReference>
<accession>A0AAW1KRJ2</accession>
<dbReference type="Gene3D" id="3.30.420.10">
    <property type="entry name" value="Ribonuclease H-like superfamily/Ribonuclease H"/>
    <property type="match status" value="1"/>
</dbReference>
<dbReference type="InterPro" id="IPR001584">
    <property type="entry name" value="Integrase_cat-core"/>
</dbReference>
<name>A0AAW1KRJ2_POPJA</name>
<dbReference type="Gene3D" id="1.10.340.70">
    <property type="match status" value="1"/>
</dbReference>
<evidence type="ECO:0000256" key="1">
    <source>
        <dbReference type="ARBA" id="ARBA00012493"/>
    </source>
</evidence>
<dbReference type="InterPro" id="IPR041588">
    <property type="entry name" value="Integrase_H2C2"/>
</dbReference>
<dbReference type="PANTHER" id="PTHR37984">
    <property type="entry name" value="PROTEIN CBG26694"/>
    <property type="match status" value="1"/>
</dbReference>
<evidence type="ECO:0000259" key="2">
    <source>
        <dbReference type="PROSITE" id="PS50994"/>
    </source>
</evidence>
<dbReference type="FunFam" id="1.10.340.70:FF:000001">
    <property type="entry name" value="Retrovirus-related Pol polyprotein from transposon gypsy-like Protein"/>
    <property type="match status" value="1"/>
</dbReference>
<dbReference type="InterPro" id="IPR050951">
    <property type="entry name" value="Retrovirus_Pol_polyprotein"/>
</dbReference>
<comment type="caution">
    <text evidence="3">The sequence shown here is derived from an EMBL/GenBank/DDBJ whole genome shotgun (WGS) entry which is preliminary data.</text>
</comment>
<reference evidence="3 4" key="1">
    <citation type="journal article" date="2024" name="BMC Genomics">
        <title>De novo assembly and annotation of Popillia japonica's genome with initial clues to its potential as an invasive pest.</title>
        <authorList>
            <person name="Cucini C."/>
            <person name="Boschi S."/>
            <person name="Funari R."/>
            <person name="Cardaioli E."/>
            <person name="Iannotti N."/>
            <person name="Marturano G."/>
            <person name="Paoli F."/>
            <person name="Bruttini M."/>
            <person name="Carapelli A."/>
            <person name="Frati F."/>
            <person name="Nardi F."/>
        </authorList>
    </citation>
    <scope>NUCLEOTIDE SEQUENCE [LARGE SCALE GENOMIC DNA]</scope>
    <source>
        <strain evidence="3">DMR45628</strain>
    </source>
</reference>
<evidence type="ECO:0000313" key="4">
    <source>
        <dbReference type="Proteomes" id="UP001458880"/>
    </source>
</evidence>
<dbReference type="PROSITE" id="PS50994">
    <property type="entry name" value="INTEGRASE"/>
    <property type="match status" value="1"/>
</dbReference>
<dbReference type="EC" id="2.7.7.49" evidence="1"/>
<evidence type="ECO:0000313" key="3">
    <source>
        <dbReference type="EMBL" id="KAK9722235.1"/>
    </source>
</evidence>
<dbReference type="Pfam" id="PF17921">
    <property type="entry name" value="Integrase_H2C2"/>
    <property type="match status" value="1"/>
</dbReference>
<dbReference type="InterPro" id="IPR036397">
    <property type="entry name" value="RNaseH_sf"/>
</dbReference>
<dbReference type="GO" id="GO:0003964">
    <property type="term" value="F:RNA-directed DNA polymerase activity"/>
    <property type="evidence" value="ECO:0007669"/>
    <property type="project" value="UniProtKB-EC"/>
</dbReference>
<dbReference type="Proteomes" id="UP001458880">
    <property type="component" value="Unassembled WGS sequence"/>
</dbReference>
<feature type="domain" description="Integrase catalytic" evidence="2">
    <location>
        <begin position="111"/>
        <end position="270"/>
    </location>
</feature>
<dbReference type="PANTHER" id="PTHR37984:SF5">
    <property type="entry name" value="PROTEIN NYNRIN-LIKE"/>
    <property type="match status" value="1"/>
</dbReference>
<organism evidence="3 4">
    <name type="scientific">Popillia japonica</name>
    <name type="common">Japanese beetle</name>
    <dbReference type="NCBI Taxonomy" id="7064"/>
    <lineage>
        <taxon>Eukaryota</taxon>
        <taxon>Metazoa</taxon>
        <taxon>Ecdysozoa</taxon>
        <taxon>Arthropoda</taxon>
        <taxon>Hexapoda</taxon>
        <taxon>Insecta</taxon>
        <taxon>Pterygota</taxon>
        <taxon>Neoptera</taxon>
        <taxon>Endopterygota</taxon>
        <taxon>Coleoptera</taxon>
        <taxon>Polyphaga</taxon>
        <taxon>Scarabaeiformia</taxon>
        <taxon>Scarabaeidae</taxon>
        <taxon>Rutelinae</taxon>
        <taxon>Popillia</taxon>
    </lineage>
</organism>